<feature type="domain" description="DUF6817" evidence="2">
    <location>
        <begin position="74"/>
        <end position="156"/>
    </location>
</feature>
<dbReference type="AlphaFoldDB" id="A0A7S2SKY6"/>
<evidence type="ECO:0000313" key="3">
    <source>
        <dbReference type="EMBL" id="CAD9702282.1"/>
    </source>
</evidence>
<keyword evidence="1" id="KW-0732">Signal</keyword>
<evidence type="ECO:0000259" key="2">
    <source>
        <dbReference type="Pfam" id="PF20680"/>
    </source>
</evidence>
<dbReference type="PANTHER" id="PTHR37391">
    <property type="entry name" value="E3 UBIQUITIN-PROTEIN LIGASE"/>
    <property type="match status" value="1"/>
</dbReference>
<organism evidence="3">
    <name type="scientific">Eucampia antarctica</name>
    <dbReference type="NCBI Taxonomy" id="49252"/>
    <lineage>
        <taxon>Eukaryota</taxon>
        <taxon>Sar</taxon>
        <taxon>Stramenopiles</taxon>
        <taxon>Ochrophyta</taxon>
        <taxon>Bacillariophyta</taxon>
        <taxon>Mediophyceae</taxon>
        <taxon>Biddulphiophycidae</taxon>
        <taxon>Hemiaulales</taxon>
        <taxon>Hemiaulaceae</taxon>
        <taxon>Eucampia</taxon>
    </lineage>
</organism>
<dbReference type="EMBL" id="HBHI01030599">
    <property type="protein sequence ID" value="CAD9702282.1"/>
    <property type="molecule type" value="Transcribed_RNA"/>
</dbReference>
<feature type="chain" id="PRO_5031344846" description="DUF6817 domain-containing protein" evidence="1">
    <location>
        <begin position="33"/>
        <end position="316"/>
    </location>
</feature>
<sequence>MVTSNSSLVVLHICSVLVFVCSLGLCVNVCSASSSSSSSEKMINKFKAPNESTPRELVLEWIEKDEALGRYIAKHVPAVLEHNGDAAFDDHLKGVQAILRNWGAPDYLCDAGLFHSIYGTEGFQGFALPLSERESVRDLIGAPAEKLSWTFCMIDRWSMDQHLLEWKREDPLKESYTLLSRPELGRFPMQLSTLEWIDFVELNLADFLEQVEGAATKENPYFLWKKGESYTHRRIAYQRMVQFLVYVREDRLKEKVTQSYDEVYSTEGEETRHLVQMRTPPYTDAAAKAWDAIRSTGEDIPINMAPKPLEKCIILH</sequence>
<dbReference type="Pfam" id="PF20680">
    <property type="entry name" value="DUF6817"/>
    <property type="match status" value="1"/>
</dbReference>
<proteinExistence type="predicted"/>
<name>A0A7S2SKY6_9STRA</name>
<dbReference type="InterPro" id="IPR049202">
    <property type="entry name" value="DUF6817"/>
</dbReference>
<reference evidence="3" key="1">
    <citation type="submission" date="2021-01" db="EMBL/GenBank/DDBJ databases">
        <authorList>
            <person name="Corre E."/>
            <person name="Pelletier E."/>
            <person name="Niang G."/>
            <person name="Scheremetjew M."/>
            <person name="Finn R."/>
            <person name="Kale V."/>
            <person name="Holt S."/>
            <person name="Cochrane G."/>
            <person name="Meng A."/>
            <person name="Brown T."/>
            <person name="Cohen L."/>
        </authorList>
    </citation>
    <scope>NUCLEOTIDE SEQUENCE</scope>
    <source>
        <strain evidence="3">CCMP1452</strain>
    </source>
</reference>
<feature type="signal peptide" evidence="1">
    <location>
        <begin position="1"/>
        <end position="32"/>
    </location>
</feature>
<accession>A0A7S2SKY6</accession>
<gene>
    <name evidence="3" type="ORF">EANT1437_LOCUS15751</name>
</gene>
<dbReference type="PANTHER" id="PTHR37391:SF2">
    <property type="entry name" value="E3 UBIQUITIN-PROTEIN LIGASE"/>
    <property type="match status" value="1"/>
</dbReference>
<evidence type="ECO:0000256" key="1">
    <source>
        <dbReference type="SAM" id="SignalP"/>
    </source>
</evidence>
<protein>
    <recommendedName>
        <fullName evidence="2">DUF6817 domain-containing protein</fullName>
    </recommendedName>
</protein>